<dbReference type="InterPro" id="IPR032379">
    <property type="entry name" value="DUF4874"/>
</dbReference>
<feature type="chain" id="PRO_5046737958" evidence="1">
    <location>
        <begin position="22"/>
        <end position="435"/>
    </location>
</feature>
<protein>
    <submittedName>
        <fullName evidence="4">DUF4832 domain-containing protein</fullName>
    </submittedName>
</protein>
<sequence>MRFLPVAALAVAVLLPGTAQAATPAPVTRTYSYAASADVFANPGRGFFTYTETHLGSSFEPLVVADLARARTTSAQSLVYRHYYLDKYVGADQITDLAQVSADLAAVRAAGVKIVLRFSYTGSSSADAPVARVLKHIAQLGPVWKVNADVIAALQAGFIGQWGEWYYSDHFSSSPGVLTAQNQADRKAVLAALLAATAPTTQIQVRTPSYKRSTFPAVARIGLHNDCFLAGDDDYGTFTAPDDAKWLAASTTTLVGGETCDVSSRSTWPNARAEMARYHWTYLNPSFNADVLTSWGATGRAEAARRLGYRLRLVRATLPTTARRGAKLTAQLTLTNDGYAAPADNRPVALTLTAGTRTQTVRLPADLRTLTPGRTVTLKATFTTPAAGTYRLSVGLPDPSPRLATTPAYAIRLANPSVWDAGTGRNNLNATLKIS</sequence>
<feature type="domain" description="DUF4832" evidence="2">
    <location>
        <begin position="220"/>
        <end position="415"/>
    </location>
</feature>
<organism evidence="4 5">
    <name type="scientific">Paractinoplanes ovalisporus</name>
    <dbReference type="NCBI Taxonomy" id="2810368"/>
    <lineage>
        <taxon>Bacteria</taxon>
        <taxon>Bacillati</taxon>
        <taxon>Actinomycetota</taxon>
        <taxon>Actinomycetes</taxon>
        <taxon>Micromonosporales</taxon>
        <taxon>Micromonosporaceae</taxon>
        <taxon>Paractinoplanes</taxon>
    </lineage>
</organism>
<evidence type="ECO:0000313" key="5">
    <source>
        <dbReference type="Proteomes" id="UP000632138"/>
    </source>
</evidence>
<evidence type="ECO:0000259" key="3">
    <source>
        <dbReference type="Pfam" id="PF16173"/>
    </source>
</evidence>
<gene>
    <name evidence="4" type="ORF">JIG36_24905</name>
</gene>
<dbReference type="InterPro" id="IPR013783">
    <property type="entry name" value="Ig-like_fold"/>
</dbReference>
<proteinExistence type="predicted"/>
<dbReference type="RefSeq" id="WP_203378814.1">
    <property type="nucleotide sequence ID" value="NZ_JAENHP010000008.1"/>
</dbReference>
<feature type="domain" description="DUF4874" evidence="3">
    <location>
        <begin position="42"/>
        <end position="210"/>
    </location>
</feature>
<comment type="caution">
    <text evidence="4">The sequence shown here is derived from an EMBL/GenBank/DDBJ whole genome shotgun (WGS) entry which is preliminary data.</text>
</comment>
<name>A0ABS2AHH1_9ACTN</name>
<evidence type="ECO:0000256" key="1">
    <source>
        <dbReference type="SAM" id="SignalP"/>
    </source>
</evidence>
<dbReference type="Proteomes" id="UP000632138">
    <property type="component" value="Unassembled WGS sequence"/>
</dbReference>
<accession>A0ABS2AHH1</accession>
<reference evidence="4 5" key="1">
    <citation type="submission" date="2021-01" db="EMBL/GenBank/DDBJ databases">
        <title>Actinoplanes sp. nov. LDG1-06 isolated from lichen.</title>
        <authorList>
            <person name="Saeng-In P."/>
            <person name="Phongsopitanun W."/>
            <person name="Kanchanasin P."/>
            <person name="Yuki M."/>
            <person name="Kudo T."/>
            <person name="Ohkuma M."/>
            <person name="Tanasupawat S."/>
        </authorList>
    </citation>
    <scope>NUCLEOTIDE SEQUENCE [LARGE SCALE GENOMIC DNA]</scope>
    <source>
        <strain evidence="4 5">LDG1-06</strain>
    </source>
</reference>
<dbReference type="EMBL" id="JAENHP010000008">
    <property type="protein sequence ID" value="MBM2618803.1"/>
    <property type="molecule type" value="Genomic_DNA"/>
</dbReference>
<dbReference type="Pfam" id="PF16116">
    <property type="entry name" value="DUF4832"/>
    <property type="match status" value="1"/>
</dbReference>
<keyword evidence="1" id="KW-0732">Signal</keyword>
<dbReference type="Gene3D" id="2.60.40.10">
    <property type="entry name" value="Immunoglobulins"/>
    <property type="match status" value="1"/>
</dbReference>
<feature type="signal peptide" evidence="1">
    <location>
        <begin position="1"/>
        <end position="21"/>
    </location>
</feature>
<dbReference type="InterPro" id="IPR032267">
    <property type="entry name" value="DUF4832"/>
</dbReference>
<evidence type="ECO:0000313" key="4">
    <source>
        <dbReference type="EMBL" id="MBM2618803.1"/>
    </source>
</evidence>
<dbReference type="Pfam" id="PF16173">
    <property type="entry name" value="DUF4874"/>
    <property type="match status" value="1"/>
</dbReference>
<evidence type="ECO:0000259" key="2">
    <source>
        <dbReference type="Pfam" id="PF16116"/>
    </source>
</evidence>
<keyword evidence="5" id="KW-1185">Reference proteome</keyword>